<reference evidence="7 8" key="1">
    <citation type="journal article" date="2015" name="Genome Biol. Evol.">
        <title>Phylogenomic analyses indicate that early fungi evolved digesting cell walls of algal ancestors of land plants.</title>
        <authorList>
            <person name="Chang Y."/>
            <person name="Wang S."/>
            <person name="Sekimoto S."/>
            <person name="Aerts A.L."/>
            <person name="Choi C."/>
            <person name="Clum A."/>
            <person name="LaButti K.M."/>
            <person name="Lindquist E.A."/>
            <person name="Yee Ngan C."/>
            <person name="Ohm R.A."/>
            <person name="Salamov A.A."/>
            <person name="Grigoriev I.V."/>
            <person name="Spatafora J.W."/>
            <person name="Berbee M.L."/>
        </authorList>
    </citation>
    <scope>NUCLEOTIDE SEQUENCE [LARGE SCALE GENOMIC DNA]</scope>
    <source>
        <strain evidence="7 8">NRRL 28638</strain>
    </source>
</reference>
<dbReference type="PANTHER" id="PTHR14003:SF19">
    <property type="entry name" value="YY2 TRANSCRIPTION FACTOR"/>
    <property type="match status" value="1"/>
</dbReference>
<evidence type="ECO:0000256" key="4">
    <source>
        <dbReference type="ARBA" id="ARBA00022833"/>
    </source>
</evidence>
<dbReference type="GO" id="GO:0031519">
    <property type="term" value="C:PcG protein complex"/>
    <property type="evidence" value="ECO:0007669"/>
    <property type="project" value="TreeGrafter"/>
</dbReference>
<dbReference type="STRING" id="796925.A0A137P171"/>
<dbReference type="GO" id="GO:0000978">
    <property type="term" value="F:RNA polymerase II cis-regulatory region sequence-specific DNA binding"/>
    <property type="evidence" value="ECO:0007669"/>
    <property type="project" value="TreeGrafter"/>
</dbReference>
<protein>
    <recommendedName>
        <fullName evidence="6">C2H2-type domain-containing protein</fullName>
    </recommendedName>
</protein>
<dbReference type="PANTHER" id="PTHR14003">
    <property type="entry name" value="TRANSCRIPTIONAL REPRESSOR PROTEIN YY"/>
    <property type="match status" value="1"/>
</dbReference>
<dbReference type="SMART" id="SM00355">
    <property type="entry name" value="ZnF_C2H2"/>
    <property type="match status" value="2"/>
</dbReference>
<keyword evidence="3 5" id="KW-0863">Zinc-finger</keyword>
<dbReference type="InterPro" id="IPR013087">
    <property type="entry name" value="Znf_C2H2_type"/>
</dbReference>
<dbReference type="Pfam" id="PF00096">
    <property type="entry name" value="zf-C2H2"/>
    <property type="match status" value="2"/>
</dbReference>
<evidence type="ECO:0000313" key="8">
    <source>
        <dbReference type="Proteomes" id="UP000070444"/>
    </source>
</evidence>
<feature type="domain" description="C2H2-type" evidence="6">
    <location>
        <begin position="1"/>
        <end position="31"/>
    </location>
</feature>
<feature type="non-terminal residue" evidence="7">
    <location>
        <position position="57"/>
    </location>
</feature>
<keyword evidence="2" id="KW-0677">Repeat</keyword>
<evidence type="ECO:0000313" key="7">
    <source>
        <dbReference type="EMBL" id="KXN68621.1"/>
    </source>
</evidence>
<evidence type="ECO:0000259" key="6">
    <source>
        <dbReference type="PROSITE" id="PS50157"/>
    </source>
</evidence>
<dbReference type="OrthoDB" id="6365676at2759"/>
<dbReference type="Proteomes" id="UP000070444">
    <property type="component" value="Unassembled WGS sequence"/>
</dbReference>
<name>A0A137P171_CONC2</name>
<dbReference type="OMA" id="HANNCGR"/>
<dbReference type="PROSITE" id="PS50157">
    <property type="entry name" value="ZINC_FINGER_C2H2_2"/>
    <property type="match status" value="2"/>
</dbReference>
<accession>A0A137P171</accession>
<evidence type="ECO:0000256" key="3">
    <source>
        <dbReference type="ARBA" id="ARBA00022771"/>
    </source>
</evidence>
<organism evidence="7 8">
    <name type="scientific">Conidiobolus coronatus (strain ATCC 28846 / CBS 209.66 / NRRL 28638)</name>
    <name type="common">Delacroixia coronata</name>
    <dbReference type="NCBI Taxonomy" id="796925"/>
    <lineage>
        <taxon>Eukaryota</taxon>
        <taxon>Fungi</taxon>
        <taxon>Fungi incertae sedis</taxon>
        <taxon>Zoopagomycota</taxon>
        <taxon>Entomophthoromycotina</taxon>
        <taxon>Entomophthoromycetes</taxon>
        <taxon>Entomophthorales</taxon>
        <taxon>Ancylistaceae</taxon>
        <taxon>Conidiobolus</taxon>
    </lineage>
</organism>
<dbReference type="Gene3D" id="3.30.160.60">
    <property type="entry name" value="Classic Zinc Finger"/>
    <property type="match status" value="2"/>
</dbReference>
<keyword evidence="1" id="KW-0479">Metal-binding</keyword>
<sequence length="57" mass="6757">FVCHANNCGRVFKRAEHLRRHIRCVHSLDRPYACPVKDCGKRFSRSDNLNQHIKTHK</sequence>
<evidence type="ECO:0000256" key="2">
    <source>
        <dbReference type="ARBA" id="ARBA00022737"/>
    </source>
</evidence>
<dbReference type="GO" id="GO:0000981">
    <property type="term" value="F:DNA-binding transcription factor activity, RNA polymerase II-specific"/>
    <property type="evidence" value="ECO:0007669"/>
    <property type="project" value="UniProtKB-ARBA"/>
</dbReference>
<gene>
    <name evidence="7" type="ORF">CONCODRAFT_22482</name>
</gene>
<keyword evidence="8" id="KW-1185">Reference proteome</keyword>
<dbReference type="SUPFAM" id="SSF57667">
    <property type="entry name" value="beta-beta-alpha zinc fingers"/>
    <property type="match status" value="1"/>
</dbReference>
<dbReference type="FunFam" id="3.30.160.60:FF:000072">
    <property type="entry name" value="zinc finger protein 143 isoform X1"/>
    <property type="match status" value="1"/>
</dbReference>
<keyword evidence="4" id="KW-0862">Zinc</keyword>
<dbReference type="GO" id="GO:0008270">
    <property type="term" value="F:zinc ion binding"/>
    <property type="evidence" value="ECO:0007669"/>
    <property type="project" value="UniProtKB-KW"/>
</dbReference>
<dbReference type="EMBL" id="KQ964568">
    <property type="protein sequence ID" value="KXN68621.1"/>
    <property type="molecule type" value="Genomic_DNA"/>
</dbReference>
<evidence type="ECO:0000256" key="5">
    <source>
        <dbReference type="PROSITE-ProRule" id="PRU00042"/>
    </source>
</evidence>
<dbReference type="InterPro" id="IPR036236">
    <property type="entry name" value="Znf_C2H2_sf"/>
</dbReference>
<evidence type="ECO:0000256" key="1">
    <source>
        <dbReference type="ARBA" id="ARBA00022723"/>
    </source>
</evidence>
<feature type="non-terminal residue" evidence="7">
    <location>
        <position position="1"/>
    </location>
</feature>
<dbReference type="GO" id="GO:0005667">
    <property type="term" value="C:transcription regulator complex"/>
    <property type="evidence" value="ECO:0007669"/>
    <property type="project" value="TreeGrafter"/>
</dbReference>
<dbReference type="PROSITE" id="PS00028">
    <property type="entry name" value="ZINC_FINGER_C2H2_1"/>
    <property type="match status" value="2"/>
</dbReference>
<proteinExistence type="predicted"/>
<dbReference type="GO" id="GO:0000785">
    <property type="term" value="C:chromatin"/>
    <property type="evidence" value="ECO:0007669"/>
    <property type="project" value="TreeGrafter"/>
</dbReference>
<dbReference type="AlphaFoldDB" id="A0A137P171"/>
<feature type="domain" description="C2H2-type" evidence="6">
    <location>
        <begin position="32"/>
        <end position="57"/>
    </location>
</feature>